<dbReference type="RefSeq" id="WP_064700075.1">
    <property type="nucleotide sequence ID" value="NZ_BDEO01000009.1"/>
</dbReference>
<reference evidence="3" key="1">
    <citation type="submission" date="2016-11" db="EMBL/GenBank/DDBJ databases">
        <authorList>
            <person name="Varghese N."/>
            <person name="Submissions S."/>
        </authorList>
    </citation>
    <scope>NUCLEOTIDE SEQUENCE [LARGE SCALE GENOMIC DNA]</scope>
    <source>
        <strain evidence="3">ALO Sharm</strain>
    </source>
</reference>
<gene>
    <name evidence="2" type="ORF">SAMN05192556_10564</name>
</gene>
<dbReference type="Pfam" id="PF08905">
    <property type="entry name" value="DUF1850"/>
    <property type="match status" value="1"/>
</dbReference>
<dbReference type="InterPro" id="IPR015001">
    <property type="entry name" value="DUF1850"/>
</dbReference>
<proteinExistence type="predicted"/>
<accession>A0A1M6V1D1</accession>
<dbReference type="Proteomes" id="UP000184248">
    <property type="component" value="Unassembled WGS sequence"/>
</dbReference>
<feature type="signal peptide" evidence="1">
    <location>
        <begin position="1"/>
        <end position="34"/>
    </location>
</feature>
<dbReference type="AlphaFoldDB" id="A0A1M6V1D1"/>
<evidence type="ECO:0000313" key="2">
    <source>
        <dbReference type="EMBL" id="SHK75214.1"/>
    </source>
</evidence>
<evidence type="ECO:0008006" key="4">
    <source>
        <dbReference type="Google" id="ProtNLM"/>
    </source>
</evidence>
<keyword evidence="3" id="KW-1185">Reference proteome</keyword>
<evidence type="ECO:0000313" key="3">
    <source>
        <dbReference type="Proteomes" id="UP000184248"/>
    </source>
</evidence>
<dbReference type="EMBL" id="FRAL01000005">
    <property type="protein sequence ID" value="SHK75214.1"/>
    <property type="molecule type" value="Genomic_DNA"/>
</dbReference>
<protein>
    <recommendedName>
        <fullName evidence="4">DUF1850 domain-containing protein</fullName>
    </recommendedName>
</protein>
<keyword evidence="1" id="KW-0732">Signal</keyword>
<organism evidence="2 3">
    <name type="scientific">Halomonas caseinilytica</name>
    <dbReference type="NCBI Taxonomy" id="438744"/>
    <lineage>
        <taxon>Bacteria</taxon>
        <taxon>Pseudomonadati</taxon>
        <taxon>Pseudomonadota</taxon>
        <taxon>Gammaproteobacteria</taxon>
        <taxon>Oceanospirillales</taxon>
        <taxon>Halomonadaceae</taxon>
        <taxon>Halomonas</taxon>
    </lineage>
</organism>
<sequence length="198" mass="21757">MRRRMHCVAPGRARRGPALLLCLACLLLPVPALAECPAHELRVNGADGRLLVSLPMPEGAGWCLAWNHSVEGFAVHDCYRNVGGHMVLERSHLPDFAAGLDHIPGRGRQVSDGQGGYWIEDLDEPVPGDRYRLRVGAMRVDHRLVRHGEPSLRALLERSRTRGCRIDERLLAEDGPVVISLSELAANEGVTIGLYTNP</sequence>
<evidence type="ECO:0000256" key="1">
    <source>
        <dbReference type="SAM" id="SignalP"/>
    </source>
</evidence>
<dbReference type="OrthoDB" id="7345320at2"/>
<name>A0A1M6V1D1_9GAMM</name>
<feature type="chain" id="PRO_5009921538" description="DUF1850 domain-containing protein" evidence="1">
    <location>
        <begin position="35"/>
        <end position="198"/>
    </location>
</feature>